<sequence length="52" mass="5425">MPYVKLETTAVSGLSGEAVINVEFTSGHEVDGMAALNAAYAEARRRIEAGNG</sequence>
<dbReference type="RefSeq" id="WP_171679172.1">
    <property type="nucleotide sequence ID" value="NZ_BAAAGT010000022.1"/>
</dbReference>
<reference evidence="2 3" key="1">
    <citation type="submission" date="2020-05" db="EMBL/GenBank/DDBJ databases">
        <title>Genome sequence of Kribbella sandramycini ATCC 39419.</title>
        <authorList>
            <person name="Maclea K.S."/>
            <person name="Fair J.L."/>
        </authorList>
    </citation>
    <scope>NUCLEOTIDE SEQUENCE [LARGE SCALE GENOMIC DNA]</scope>
    <source>
        <strain evidence="2 3">ATCC 39419</strain>
    </source>
</reference>
<proteinExistence type="predicted"/>
<dbReference type="Proteomes" id="UP000553957">
    <property type="component" value="Unassembled WGS sequence"/>
</dbReference>
<keyword evidence="3" id="KW-1185">Reference proteome</keyword>
<name>A0A7Y4P486_9ACTN</name>
<dbReference type="Proteomes" id="UP000534306">
    <property type="component" value="Unassembled WGS sequence"/>
</dbReference>
<evidence type="ECO:0000313" key="2">
    <source>
        <dbReference type="EMBL" id="NOL45873.1"/>
    </source>
</evidence>
<dbReference type="EMBL" id="JABJRC010000018">
    <property type="protein sequence ID" value="NOL45873.1"/>
    <property type="molecule type" value="Genomic_DNA"/>
</dbReference>
<accession>A0A7Y4P486</accession>
<evidence type="ECO:0000313" key="4">
    <source>
        <dbReference type="Proteomes" id="UP000553957"/>
    </source>
</evidence>
<evidence type="ECO:0000313" key="1">
    <source>
        <dbReference type="EMBL" id="MBB6564412.1"/>
    </source>
</evidence>
<evidence type="ECO:0000313" key="3">
    <source>
        <dbReference type="Proteomes" id="UP000534306"/>
    </source>
</evidence>
<reference evidence="1 4" key="2">
    <citation type="submission" date="2020-08" db="EMBL/GenBank/DDBJ databases">
        <title>Sequencing the genomes of 1000 actinobacteria strains.</title>
        <authorList>
            <person name="Klenk H.-P."/>
        </authorList>
    </citation>
    <scope>NUCLEOTIDE SEQUENCE [LARGE SCALE GENOMIC DNA]</scope>
    <source>
        <strain evidence="1 4">DSM 15626</strain>
    </source>
</reference>
<dbReference type="AlphaFoldDB" id="A0A7Y4P486"/>
<protein>
    <submittedName>
        <fullName evidence="2">Uncharacterized protein</fullName>
    </submittedName>
</protein>
<organism evidence="2 3">
    <name type="scientific">Kribbella sandramycini</name>
    <dbReference type="NCBI Taxonomy" id="60450"/>
    <lineage>
        <taxon>Bacteria</taxon>
        <taxon>Bacillati</taxon>
        <taxon>Actinomycetota</taxon>
        <taxon>Actinomycetes</taxon>
        <taxon>Propionibacteriales</taxon>
        <taxon>Kribbellaceae</taxon>
        <taxon>Kribbella</taxon>
    </lineage>
</organism>
<gene>
    <name evidence="1" type="ORF">HNR71_000049</name>
    <name evidence="2" type="ORF">HPO96_37075</name>
</gene>
<dbReference type="EMBL" id="JACHKF010000001">
    <property type="protein sequence ID" value="MBB6564412.1"/>
    <property type="molecule type" value="Genomic_DNA"/>
</dbReference>
<comment type="caution">
    <text evidence="2">The sequence shown here is derived from an EMBL/GenBank/DDBJ whole genome shotgun (WGS) entry which is preliminary data.</text>
</comment>